<dbReference type="VEuPathDB" id="ToxoDB:CSUI_002568"/>
<name>A0A2C6L488_9APIC</name>
<evidence type="ECO:0008006" key="5">
    <source>
        <dbReference type="Google" id="ProtNLM"/>
    </source>
</evidence>
<dbReference type="Proteomes" id="UP000221165">
    <property type="component" value="Unassembled WGS sequence"/>
</dbReference>
<evidence type="ECO:0000313" key="3">
    <source>
        <dbReference type="EMBL" id="PHJ23587.1"/>
    </source>
</evidence>
<dbReference type="RefSeq" id="XP_067925262.1">
    <property type="nucleotide sequence ID" value="XM_068062768.1"/>
</dbReference>
<feature type="chain" id="PRO_5012044629" description="Transmembrane protein" evidence="2">
    <location>
        <begin position="25"/>
        <end position="136"/>
    </location>
</feature>
<dbReference type="GeneID" id="94425979"/>
<comment type="caution">
    <text evidence="3">The sequence shown here is derived from an EMBL/GenBank/DDBJ whole genome shotgun (WGS) entry which is preliminary data.</text>
</comment>
<gene>
    <name evidence="3" type="ORF">CSUI_002568</name>
</gene>
<accession>A0A2C6L488</accession>
<feature type="region of interest" description="Disordered" evidence="1">
    <location>
        <begin position="24"/>
        <end position="69"/>
    </location>
</feature>
<dbReference type="EMBL" id="MIGC01001075">
    <property type="protein sequence ID" value="PHJ23587.1"/>
    <property type="molecule type" value="Genomic_DNA"/>
</dbReference>
<feature type="signal peptide" evidence="2">
    <location>
        <begin position="1"/>
        <end position="24"/>
    </location>
</feature>
<evidence type="ECO:0000313" key="4">
    <source>
        <dbReference type="Proteomes" id="UP000221165"/>
    </source>
</evidence>
<protein>
    <recommendedName>
        <fullName evidence="5">Transmembrane protein</fullName>
    </recommendedName>
</protein>
<feature type="compositionally biased region" description="Basic and acidic residues" evidence="1">
    <location>
        <begin position="54"/>
        <end position="69"/>
    </location>
</feature>
<keyword evidence="2" id="KW-0732">Signal</keyword>
<organism evidence="3 4">
    <name type="scientific">Cystoisospora suis</name>
    <dbReference type="NCBI Taxonomy" id="483139"/>
    <lineage>
        <taxon>Eukaryota</taxon>
        <taxon>Sar</taxon>
        <taxon>Alveolata</taxon>
        <taxon>Apicomplexa</taxon>
        <taxon>Conoidasida</taxon>
        <taxon>Coccidia</taxon>
        <taxon>Eucoccidiorida</taxon>
        <taxon>Eimeriorina</taxon>
        <taxon>Sarcocystidae</taxon>
        <taxon>Cystoisospora</taxon>
    </lineage>
</organism>
<dbReference type="AlphaFoldDB" id="A0A2C6L488"/>
<evidence type="ECO:0000256" key="1">
    <source>
        <dbReference type="SAM" id="MobiDB-lite"/>
    </source>
</evidence>
<feature type="region of interest" description="Disordered" evidence="1">
    <location>
        <begin position="109"/>
        <end position="136"/>
    </location>
</feature>
<proteinExistence type="predicted"/>
<keyword evidence="4" id="KW-1185">Reference proteome</keyword>
<evidence type="ECO:0000256" key="2">
    <source>
        <dbReference type="SAM" id="SignalP"/>
    </source>
</evidence>
<sequence>MSKKLLVSVLFFCLVCGTPGLVKGSDDPSGTLNQAAEPKPEERGSVALPPLPLPDERQPAKADKSKTLEHVKQQLKSGIHFVGDQVAKGVRELHNATHAAIGFLRKKFTPTTTTTPTTTAIETTTATATTTEGRED</sequence>
<reference evidence="3 4" key="1">
    <citation type="journal article" date="2017" name="Int. J. Parasitol.">
        <title>The genome of the protozoan parasite Cystoisospora suis and a reverse vaccinology approach to identify vaccine candidates.</title>
        <authorList>
            <person name="Palmieri N."/>
            <person name="Shrestha A."/>
            <person name="Ruttkowski B."/>
            <person name="Beck T."/>
            <person name="Vogl C."/>
            <person name="Tomley F."/>
            <person name="Blake D.P."/>
            <person name="Joachim A."/>
        </authorList>
    </citation>
    <scope>NUCLEOTIDE SEQUENCE [LARGE SCALE GENOMIC DNA]</scope>
    <source>
        <strain evidence="3 4">Wien I</strain>
    </source>
</reference>